<organism evidence="2 3">
    <name type="scientific">Asparagus officinalis</name>
    <name type="common">Garden asparagus</name>
    <dbReference type="NCBI Taxonomy" id="4686"/>
    <lineage>
        <taxon>Eukaryota</taxon>
        <taxon>Viridiplantae</taxon>
        <taxon>Streptophyta</taxon>
        <taxon>Embryophyta</taxon>
        <taxon>Tracheophyta</taxon>
        <taxon>Spermatophyta</taxon>
        <taxon>Magnoliopsida</taxon>
        <taxon>Liliopsida</taxon>
        <taxon>Asparagales</taxon>
        <taxon>Asparagaceae</taxon>
        <taxon>Asparagoideae</taxon>
        <taxon>Asparagus</taxon>
    </lineage>
</organism>
<proteinExistence type="predicted"/>
<accession>A0A5P1FTR6</accession>
<evidence type="ECO:0000313" key="2">
    <source>
        <dbReference type="EMBL" id="ONK81715.1"/>
    </source>
</evidence>
<name>A0A5P1FTR6_ASPOF</name>
<dbReference type="Proteomes" id="UP000243459">
    <property type="component" value="Chromosome 1"/>
</dbReference>
<evidence type="ECO:0000256" key="1">
    <source>
        <dbReference type="SAM" id="MobiDB-lite"/>
    </source>
</evidence>
<gene>
    <name evidence="2" type="ORF">A4U43_C01F32140</name>
</gene>
<sequence>MGPLIDKSSPDRETTVSLVDEDAIDPSTTPEASRHPGKELIGMDDSIEGRARTPDQNENGADGKILEDMPNSTKDCIREKENEWKEIEDLSWKGGHQGRNLEYEVMGAELKKMVPVNDWLCCYFERGVGARWQSWRLGGQRRGRCGIGG</sequence>
<evidence type="ECO:0000313" key="3">
    <source>
        <dbReference type="Proteomes" id="UP000243459"/>
    </source>
</evidence>
<dbReference type="EMBL" id="CM007381">
    <property type="protein sequence ID" value="ONK81715.1"/>
    <property type="molecule type" value="Genomic_DNA"/>
</dbReference>
<dbReference type="Gramene" id="ONK81715">
    <property type="protein sequence ID" value="ONK81715"/>
    <property type="gene ID" value="A4U43_C01F32140"/>
</dbReference>
<dbReference type="AlphaFoldDB" id="A0A5P1FTR6"/>
<keyword evidence="3" id="KW-1185">Reference proteome</keyword>
<feature type="region of interest" description="Disordered" evidence="1">
    <location>
        <begin position="1"/>
        <end position="71"/>
    </location>
</feature>
<reference evidence="3" key="1">
    <citation type="journal article" date="2017" name="Nat. Commun.">
        <title>The asparagus genome sheds light on the origin and evolution of a young Y chromosome.</title>
        <authorList>
            <person name="Harkess A."/>
            <person name="Zhou J."/>
            <person name="Xu C."/>
            <person name="Bowers J.E."/>
            <person name="Van der Hulst R."/>
            <person name="Ayyampalayam S."/>
            <person name="Mercati F."/>
            <person name="Riccardi P."/>
            <person name="McKain M.R."/>
            <person name="Kakrana A."/>
            <person name="Tang H."/>
            <person name="Ray J."/>
            <person name="Groenendijk J."/>
            <person name="Arikit S."/>
            <person name="Mathioni S.M."/>
            <person name="Nakano M."/>
            <person name="Shan H."/>
            <person name="Telgmann-Rauber A."/>
            <person name="Kanno A."/>
            <person name="Yue Z."/>
            <person name="Chen H."/>
            <person name="Li W."/>
            <person name="Chen Y."/>
            <person name="Xu X."/>
            <person name="Zhang Y."/>
            <person name="Luo S."/>
            <person name="Chen H."/>
            <person name="Gao J."/>
            <person name="Mao Z."/>
            <person name="Pires J.C."/>
            <person name="Luo M."/>
            <person name="Kudrna D."/>
            <person name="Wing R.A."/>
            <person name="Meyers B.C."/>
            <person name="Yi K."/>
            <person name="Kong H."/>
            <person name="Lavrijsen P."/>
            <person name="Sunseri F."/>
            <person name="Falavigna A."/>
            <person name="Ye Y."/>
            <person name="Leebens-Mack J.H."/>
            <person name="Chen G."/>
        </authorList>
    </citation>
    <scope>NUCLEOTIDE SEQUENCE [LARGE SCALE GENOMIC DNA]</scope>
    <source>
        <strain evidence="3">cv. DH0086</strain>
    </source>
</reference>
<protein>
    <submittedName>
        <fullName evidence="2">Uncharacterized protein</fullName>
    </submittedName>
</protein>